<organism evidence="2 3">
    <name type="scientific">Aliidiomarina soli</name>
    <dbReference type="NCBI Taxonomy" id="1928574"/>
    <lineage>
        <taxon>Bacteria</taxon>
        <taxon>Pseudomonadati</taxon>
        <taxon>Pseudomonadota</taxon>
        <taxon>Gammaproteobacteria</taxon>
        <taxon>Alteromonadales</taxon>
        <taxon>Idiomarinaceae</taxon>
        <taxon>Aliidiomarina</taxon>
    </lineage>
</organism>
<reference evidence="2 3" key="1">
    <citation type="journal article" date="2011" name="Front. Microbiol.">
        <title>Genomic signatures of strain selection and enhancement in Bacillus atrophaeus var. globigii, a historical biowarfare simulant.</title>
        <authorList>
            <person name="Gibbons H.S."/>
            <person name="Broomall S.M."/>
            <person name="McNew L.A."/>
            <person name="Daligault H."/>
            <person name="Chapman C."/>
            <person name="Bruce D."/>
            <person name="Karavis M."/>
            <person name="Krepps M."/>
            <person name="McGregor P.A."/>
            <person name="Hong C."/>
            <person name="Park K.H."/>
            <person name="Akmal A."/>
            <person name="Feldman A."/>
            <person name="Lin J.S."/>
            <person name="Chang W.E."/>
            <person name="Higgs B.W."/>
            <person name="Demirev P."/>
            <person name="Lindquist J."/>
            <person name="Liem A."/>
            <person name="Fochler E."/>
            <person name="Read T.D."/>
            <person name="Tapia R."/>
            <person name="Johnson S."/>
            <person name="Bishop-Lilly K.A."/>
            <person name="Detter C."/>
            <person name="Han C."/>
            <person name="Sozhamannan S."/>
            <person name="Rosenzweig C.N."/>
            <person name="Skowronski E.W."/>
        </authorList>
    </citation>
    <scope>NUCLEOTIDE SEQUENCE [LARGE SCALE GENOMIC DNA]</scope>
    <source>
        <strain evidence="2 3">Y4G10-17</strain>
    </source>
</reference>
<sequence>MLEKISQILPKGRKMSHKEALPVEKKNPPGRRVKSFNGRLGNFRYREQRMSYSRVLQVQDSA</sequence>
<feature type="region of interest" description="Disordered" evidence="1">
    <location>
        <begin position="1"/>
        <end position="37"/>
    </location>
</feature>
<dbReference type="Proteomes" id="UP000287823">
    <property type="component" value="Unassembled WGS sequence"/>
</dbReference>
<evidence type="ECO:0000313" key="3">
    <source>
        <dbReference type="Proteomes" id="UP000287823"/>
    </source>
</evidence>
<comment type="caution">
    <text evidence="2">The sequence shown here is derived from an EMBL/GenBank/DDBJ whole genome shotgun (WGS) entry which is preliminary data.</text>
</comment>
<gene>
    <name evidence="2" type="ORF">CWE14_03815</name>
</gene>
<dbReference type="EMBL" id="PIPO01000002">
    <property type="protein sequence ID" value="RUO33602.1"/>
    <property type="molecule type" value="Genomic_DNA"/>
</dbReference>
<proteinExistence type="predicted"/>
<protein>
    <submittedName>
        <fullName evidence="2">Uncharacterized protein</fullName>
    </submittedName>
</protein>
<dbReference type="AlphaFoldDB" id="A0A432WIF6"/>
<evidence type="ECO:0000256" key="1">
    <source>
        <dbReference type="SAM" id="MobiDB-lite"/>
    </source>
</evidence>
<accession>A0A432WIF6</accession>
<keyword evidence="3" id="KW-1185">Reference proteome</keyword>
<name>A0A432WIF6_9GAMM</name>
<evidence type="ECO:0000313" key="2">
    <source>
        <dbReference type="EMBL" id="RUO33602.1"/>
    </source>
</evidence>
<feature type="compositionally biased region" description="Basic and acidic residues" evidence="1">
    <location>
        <begin position="17"/>
        <end position="27"/>
    </location>
</feature>